<organism evidence="2 3">
    <name type="scientific">Candidatus Tagabacteria bacterium RIFCSPLOWO2_01_FULL_39_11</name>
    <dbReference type="NCBI Taxonomy" id="1802295"/>
    <lineage>
        <taxon>Bacteria</taxon>
        <taxon>Candidatus Tagaibacteriota</taxon>
    </lineage>
</organism>
<gene>
    <name evidence="2" type="ORF">A2909_00080</name>
</gene>
<evidence type="ECO:0000313" key="3">
    <source>
        <dbReference type="Proteomes" id="UP000178302"/>
    </source>
</evidence>
<sequence>MKDIKDTPILITGGTGFIGSFLTRHLVADGYKFLKIAGKQTSFGEVDGIDYVLCDLRDKINTRTVLRVRTGCPKVVIHLAADIGPIDYMQNFQADILHNNAMIDAALFSEMVKAGVETVIYASSSMVFQNASRYPYTEEDIGNLTPPTNVYGFSKLLGEYFCKSFSKQYGLNYVILRYHNVYGPKEMAKKKGEGNIHVIPALISKVLSGQYPLEILGNPEATRPFIYIDDAMRATANILKLVLGRDKRVINNDFNVGSGKVIKIVDLARLIWELVGDQRPFKWVSIDNEGAKNSSLRREMDASKIASLLGWFPLVSLREGILKTADWLKMNRQ</sequence>
<comment type="caution">
    <text evidence="2">The sequence shown here is derived from an EMBL/GenBank/DDBJ whole genome shotgun (WGS) entry which is preliminary data.</text>
</comment>
<dbReference type="Proteomes" id="UP000178302">
    <property type="component" value="Unassembled WGS sequence"/>
</dbReference>
<proteinExistence type="predicted"/>
<dbReference type="SUPFAM" id="SSF51735">
    <property type="entry name" value="NAD(P)-binding Rossmann-fold domains"/>
    <property type="match status" value="1"/>
</dbReference>
<reference evidence="2 3" key="1">
    <citation type="journal article" date="2016" name="Nat. Commun.">
        <title>Thousands of microbial genomes shed light on interconnected biogeochemical processes in an aquifer system.</title>
        <authorList>
            <person name="Anantharaman K."/>
            <person name="Brown C.T."/>
            <person name="Hug L.A."/>
            <person name="Sharon I."/>
            <person name="Castelle C.J."/>
            <person name="Probst A.J."/>
            <person name="Thomas B.C."/>
            <person name="Singh A."/>
            <person name="Wilkins M.J."/>
            <person name="Karaoz U."/>
            <person name="Brodie E.L."/>
            <person name="Williams K.H."/>
            <person name="Hubbard S.S."/>
            <person name="Banfield J.F."/>
        </authorList>
    </citation>
    <scope>NUCLEOTIDE SEQUENCE [LARGE SCALE GENOMIC DNA]</scope>
</reference>
<dbReference type="Gene3D" id="3.90.25.10">
    <property type="entry name" value="UDP-galactose 4-epimerase, domain 1"/>
    <property type="match status" value="1"/>
</dbReference>
<dbReference type="InterPro" id="IPR050177">
    <property type="entry name" value="Lipid_A_modif_metabolic_enz"/>
</dbReference>
<evidence type="ECO:0000259" key="1">
    <source>
        <dbReference type="Pfam" id="PF01370"/>
    </source>
</evidence>
<dbReference type="PANTHER" id="PTHR43245:SF23">
    <property type="entry name" value="NAD(P)-BINDING DOMAIN-CONTAINING PROTEIN"/>
    <property type="match status" value="1"/>
</dbReference>
<dbReference type="Gene3D" id="3.40.50.720">
    <property type="entry name" value="NAD(P)-binding Rossmann-like Domain"/>
    <property type="match status" value="1"/>
</dbReference>
<dbReference type="InterPro" id="IPR036291">
    <property type="entry name" value="NAD(P)-bd_dom_sf"/>
</dbReference>
<accession>A0A1G2LT74</accession>
<protein>
    <recommendedName>
        <fullName evidence="1">NAD-dependent epimerase/dehydratase domain-containing protein</fullName>
    </recommendedName>
</protein>
<name>A0A1G2LT74_9BACT</name>
<feature type="domain" description="NAD-dependent epimerase/dehydratase" evidence="1">
    <location>
        <begin position="9"/>
        <end position="257"/>
    </location>
</feature>
<dbReference type="AlphaFoldDB" id="A0A1G2LT74"/>
<dbReference type="InterPro" id="IPR001509">
    <property type="entry name" value="Epimerase_deHydtase"/>
</dbReference>
<dbReference type="Pfam" id="PF01370">
    <property type="entry name" value="Epimerase"/>
    <property type="match status" value="1"/>
</dbReference>
<dbReference type="EMBL" id="MHQZ01000005">
    <property type="protein sequence ID" value="OHA14714.1"/>
    <property type="molecule type" value="Genomic_DNA"/>
</dbReference>
<dbReference type="PANTHER" id="PTHR43245">
    <property type="entry name" value="BIFUNCTIONAL POLYMYXIN RESISTANCE PROTEIN ARNA"/>
    <property type="match status" value="1"/>
</dbReference>
<evidence type="ECO:0000313" key="2">
    <source>
        <dbReference type="EMBL" id="OHA14714.1"/>
    </source>
</evidence>